<name>A0A1L6MZ50_9BACT</name>
<organism evidence="2 3">
    <name type="scientific">Pajaroellobacter abortibovis</name>
    <dbReference type="NCBI Taxonomy" id="1882918"/>
    <lineage>
        <taxon>Bacteria</taxon>
        <taxon>Pseudomonadati</taxon>
        <taxon>Myxococcota</taxon>
        <taxon>Polyangia</taxon>
        <taxon>Polyangiales</taxon>
        <taxon>Polyangiaceae</taxon>
    </lineage>
</organism>
<dbReference type="OrthoDB" id="5500238at2"/>
<keyword evidence="1" id="KW-1133">Transmembrane helix</keyword>
<dbReference type="KEGG" id="pabo:BCY86_09010"/>
<reference evidence="2 3" key="1">
    <citation type="submission" date="2016-08" db="EMBL/GenBank/DDBJ databases">
        <title>Identification and validation of antigenic proteins from Pajaroellobacter abortibovis using de-novo genome sequence assembly and reverse vaccinology.</title>
        <authorList>
            <person name="Welly B.T."/>
            <person name="Miller M.R."/>
            <person name="Stott J.L."/>
            <person name="Blanchard M.T."/>
            <person name="Islas-Trejo A.D."/>
            <person name="O'Rourke S.M."/>
            <person name="Young A.E."/>
            <person name="Medrano J.F."/>
            <person name="Van Eenennaam A.L."/>
        </authorList>
    </citation>
    <scope>NUCLEOTIDE SEQUENCE [LARGE SCALE GENOMIC DNA]</scope>
    <source>
        <strain evidence="2 3">BTF92-0548A/99-0131</strain>
    </source>
</reference>
<evidence type="ECO:0000313" key="2">
    <source>
        <dbReference type="EMBL" id="APS00802.1"/>
    </source>
</evidence>
<accession>A0A1L6MZ50</accession>
<dbReference type="EMBL" id="CP016908">
    <property type="protein sequence ID" value="APS00802.1"/>
    <property type="molecule type" value="Genomic_DNA"/>
</dbReference>
<dbReference type="STRING" id="1882918.BCY86_09010"/>
<keyword evidence="1" id="KW-0812">Transmembrane</keyword>
<dbReference type="Proteomes" id="UP000185544">
    <property type="component" value="Chromosome"/>
</dbReference>
<dbReference type="AlphaFoldDB" id="A0A1L6MZ50"/>
<dbReference type="GO" id="GO:0046872">
    <property type="term" value="F:metal ion binding"/>
    <property type="evidence" value="ECO:0007669"/>
    <property type="project" value="UniProtKB-KW"/>
</dbReference>
<feature type="transmembrane region" description="Helical" evidence="1">
    <location>
        <begin position="154"/>
        <end position="181"/>
    </location>
</feature>
<keyword evidence="1" id="KW-0472">Membrane</keyword>
<sequence>MTKQPAPDTIFSQRSTFLRARLASFLAFAPLTIWTFLHVWNNLAAYRGAEAWQTSVTTYPHPFAHLFTLMVVLLPLVLHTIWGISRLSNSRPNNTRYTFYANFKYLLQRISAIGVLLFIGAHVWLAMLQPRLTLGHPEYFTDIAREMRYHFPTLIVYLLGTLGVAYHVGNGLSSFAMGWGFVLSRQALRRLEWVSILSFFLLLAMSWGAIYALWQAGSALLPLNE</sequence>
<protein>
    <submittedName>
        <fullName evidence="2">Succinate dehydrogenase</fullName>
    </submittedName>
</protein>
<feature type="transmembrane region" description="Helical" evidence="1">
    <location>
        <begin position="106"/>
        <end position="127"/>
    </location>
</feature>
<proteinExistence type="predicted"/>
<feature type="transmembrane region" description="Helical" evidence="1">
    <location>
        <begin position="193"/>
        <end position="214"/>
    </location>
</feature>
<evidence type="ECO:0000313" key="3">
    <source>
        <dbReference type="Proteomes" id="UP000185544"/>
    </source>
</evidence>
<feature type="transmembrane region" description="Helical" evidence="1">
    <location>
        <begin position="63"/>
        <end position="85"/>
    </location>
</feature>
<dbReference type="GO" id="GO:0016020">
    <property type="term" value="C:membrane"/>
    <property type="evidence" value="ECO:0007669"/>
    <property type="project" value="UniProtKB-SubCell"/>
</dbReference>
<evidence type="ECO:0000256" key="1">
    <source>
        <dbReference type="SAM" id="Phobius"/>
    </source>
</evidence>
<dbReference type="SUPFAM" id="SSF81343">
    <property type="entry name" value="Fumarate reductase respiratory complex transmembrane subunits"/>
    <property type="match status" value="1"/>
</dbReference>
<feature type="transmembrane region" description="Helical" evidence="1">
    <location>
        <begin position="22"/>
        <end position="43"/>
    </location>
</feature>
<gene>
    <name evidence="2" type="ORF">BCY86_09010</name>
</gene>
<dbReference type="InterPro" id="IPR034804">
    <property type="entry name" value="SQR/QFR_C/D"/>
</dbReference>
<keyword evidence="3" id="KW-1185">Reference proteome</keyword>
<dbReference type="RefSeq" id="WP_075277472.1">
    <property type="nucleotide sequence ID" value="NZ_CP016908.1"/>
</dbReference>
<dbReference type="Gene3D" id="1.20.1300.10">
    <property type="entry name" value="Fumarate reductase/succinate dehydrogenase, transmembrane subunit"/>
    <property type="match status" value="1"/>
</dbReference>